<evidence type="ECO:0000313" key="2">
    <source>
        <dbReference type="EMBL" id="JAS71046.1"/>
    </source>
</evidence>
<dbReference type="EMBL" id="GECU01036660">
    <property type="protein sequence ID" value="JAS71046.1"/>
    <property type="molecule type" value="Transcribed_RNA"/>
</dbReference>
<organism evidence="2">
    <name type="scientific">Homalodisca liturata</name>
    <dbReference type="NCBI Taxonomy" id="320908"/>
    <lineage>
        <taxon>Eukaryota</taxon>
        <taxon>Metazoa</taxon>
        <taxon>Ecdysozoa</taxon>
        <taxon>Arthropoda</taxon>
        <taxon>Hexapoda</taxon>
        <taxon>Insecta</taxon>
        <taxon>Pterygota</taxon>
        <taxon>Neoptera</taxon>
        <taxon>Paraneoptera</taxon>
        <taxon>Hemiptera</taxon>
        <taxon>Auchenorrhyncha</taxon>
        <taxon>Membracoidea</taxon>
        <taxon>Cicadellidae</taxon>
        <taxon>Cicadellinae</taxon>
        <taxon>Proconiini</taxon>
        <taxon>Homalodisca</taxon>
    </lineage>
</organism>
<feature type="non-terminal residue" evidence="2">
    <location>
        <position position="139"/>
    </location>
</feature>
<protein>
    <submittedName>
        <fullName evidence="2">Uncharacterized protein</fullName>
    </submittedName>
</protein>
<feature type="region of interest" description="Disordered" evidence="1">
    <location>
        <begin position="28"/>
        <end position="69"/>
    </location>
</feature>
<proteinExistence type="predicted"/>
<reference evidence="2" key="1">
    <citation type="submission" date="2015-11" db="EMBL/GenBank/DDBJ databases">
        <title>De novo transcriptome assembly of four potential Pierce s Disease insect vectors from Arizona vineyards.</title>
        <authorList>
            <person name="Tassone E.E."/>
        </authorList>
    </citation>
    <scope>NUCLEOTIDE SEQUENCE</scope>
</reference>
<sequence length="139" mass="15790">MSGSGPANPAQMAMDSFELEKAVESIIDSNNLNNMESDHSHSLSTTDNELKRKRDHTDDDHDANSQSKGIIETTLKKSFTKRYYTIKNQGPYEIIIQHKEKRKLNPFQVGKIIKLHHNDIDFITRAGNNLSVICKNYTA</sequence>
<gene>
    <name evidence="2" type="ORF">g.22051</name>
</gene>
<evidence type="ECO:0000256" key="1">
    <source>
        <dbReference type="SAM" id="MobiDB-lite"/>
    </source>
</evidence>
<feature type="compositionally biased region" description="Basic and acidic residues" evidence="1">
    <location>
        <begin position="48"/>
        <end position="63"/>
    </location>
</feature>
<dbReference type="AlphaFoldDB" id="A0A1B6H8L3"/>
<accession>A0A1B6H8L3</accession>
<name>A0A1B6H8L3_9HEMI</name>